<feature type="region of interest" description="Disordered" evidence="1">
    <location>
        <begin position="38"/>
        <end position="169"/>
    </location>
</feature>
<sequence>MGSKIKTLSDLHECIANEFNVKETTDGVAPRMGFLVRKRSPHQADKDSSTFPHFSSIDDGSQSPLASQNSEHDSIHPTRLRPPHGNYPDTRDLRPSSASSGIRPARLRPPHGHYPDIRYPHASSSKAKPALQDDHDSDDESLASLPPFSVSGSTTHTSYVSMRSASPTPSVWSMKNAMREKAFKHEFGRELNTHSEVYRLPADDEELDRLNQQHEMFIEIMGKYPPCLPEVMRDDVPGETKACIDLGCGSGAWIMELAREFPNSQTMGIDLVPMQSVTMPDNCRSEVDDINLGLEHFYGDFNVVNVRLISSGIKDYQRLIDQIAHCLRPRGLLCMMEFDFHVWDHMPDGNHQRCDLETSVIAEPWVARWMIFANVAARNAGGDPDAATHLHGWINSHPAFEDVVYQDYWVPVSPHPSFNDFQKRIGTQMRDDILSFLKSGRPLLLGSGVPEPIVDELQVNAERELRSAARAQYIRCQRVYCRKKVSS</sequence>
<protein>
    <recommendedName>
        <fullName evidence="4">S-adenosyl-L-methionine-dependent methyltransferase</fullName>
    </recommendedName>
</protein>
<feature type="compositionally biased region" description="Polar residues" evidence="1">
    <location>
        <begin position="49"/>
        <end position="69"/>
    </location>
</feature>
<comment type="caution">
    <text evidence="2">The sequence shown here is derived from an EMBL/GenBank/DDBJ whole genome shotgun (WGS) entry which is preliminary data.</text>
</comment>
<dbReference type="Pfam" id="PF13489">
    <property type="entry name" value="Methyltransf_23"/>
    <property type="match status" value="1"/>
</dbReference>
<accession>A0A8H6XLG5</accession>
<dbReference type="GO" id="GO:0008168">
    <property type="term" value="F:methyltransferase activity"/>
    <property type="evidence" value="ECO:0007669"/>
    <property type="project" value="TreeGrafter"/>
</dbReference>
<organism evidence="2 3">
    <name type="scientific">Mycena sanguinolenta</name>
    <dbReference type="NCBI Taxonomy" id="230812"/>
    <lineage>
        <taxon>Eukaryota</taxon>
        <taxon>Fungi</taxon>
        <taxon>Dikarya</taxon>
        <taxon>Basidiomycota</taxon>
        <taxon>Agaricomycotina</taxon>
        <taxon>Agaricomycetes</taxon>
        <taxon>Agaricomycetidae</taxon>
        <taxon>Agaricales</taxon>
        <taxon>Marasmiineae</taxon>
        <taxon>Mycenaceae</taxon>
        <taxon>Mycena</taxon>
    </lineage>
</organism>
<dbReference type="PANTHER" id="PTHR43591">
    <property type="entry name" value="METHYLTRANSFERASE"/>
    <property type="match status" value="1"/>
</dbReference>
<dbReference type="PANTHER" id="PTHR43591:SF24">
    <property type="entry name" value="2-METHOXY-6-POLYPRENYL-1,4-BENZOQUINOL METHYLASE, MITOCHONDRIAL"/>
    <property type="match status" value="1"/>
</dbReference>
<name>A0A8H6XLG5_9AGAR</name>
<dbReference type="EMBL" id="JACAZH010000024">
    <property type="protein sequence ID" value="KAF7342809.1"/>
    <property type="molecule type" value="Genomic_DNA"/>
</dbReference>
<evidence type="ECO:0000256" key="1">
    <source>
        <dbReference type="SAM" id="MobiDB-lite"/>
    </source>
</evidence>
<evidence type="ECO:0000313" key="3">
    <source>
        <dbReference type="Proteomes" id="UP000623467"/>
    </source>
</evidence>
<dbReference type="InterPro" id="IPR029063">
    <property type="entry name" value="SAM-dependent_MTases_sf"/>
</dbReference>
<dbReference type="AlphaFoldDB" id="A0A8H6XLG5"/>
<reference evidence="2" key="1">
    <citation type="submission" date="2020-05" db="EMBL/GenBank/DDBJ databases">
        <title>Mycena genomes resolve the evolution of fungal bioluminescence.</title>
        <authorList>
            <person name="Tsai I.J."/>
        </authorList>
    </citation>
    <scope>NUCLEOTIDE SEQUENCE</scope>
    <source>
        <strain evidence="2">160909Yilan</strain>
    </source>
</reference>
<gene>
    <name evidence="2" type="ORF">MSAN_01996600</name>
</gene>
<dbReference type="OrthoDB" id="2013972at2759"/>
<dbReference type="Gene3D" id="3.40.50.150">
    <property type="entry name" value="Vaccinia Virus protein VP39"/>
    <property type="match status" value="1"/>
</dbReference>
<evidence type="ECO:0000313" key="2">
    <source>
        <dbReference type="EMBL" id="KAF7342809.1"/>
    </source>
</evidence>
<evidence type="ECO:0008006" key="4">
    <source>
        <dbReference type="Google" id="ProtNLM"/>
    </source>
</evidence>
<feature type="compositionally biased region" description="Polar residues" evidence="1">
    <location>
        <begin position="150"/>
        <end position="169"/>
    </location>
</feature>
<dbReference type="Proteomes" id="UP000623467">
    <property type="component" value="Unassembled WGS sequence"/>
</dbReference>
<dbReference type="SUPFAM" id="SSF53335">
    <property type="entry name" value="S-adenosyl-L-methionine-dependent methyltransferases"/>
    <property type="match status" value="1"/>
</dbReference>
<proteinExistence type="predicted"/>
<dbReference type="CDD" id="cd02440">
    <property type="entry name" value="AdoMet_MTases"/>
    <property type="match status" value="1"/>
</dbReference>
<keyword evidence="3" id="KW-1185">Reference proteome</keyword>